<keyword evidence="2" id="KW-0804">Transcription</keyword>
<dbReference type="KEGG" id="flt:Sv326_0814"/>
<evidence type="ECO:0000313" key="3">
    <source>
        <dbReference type="Proteomes" id="UP000510821"/>
    </source>
</evidence>
<dbReference type="SUPFAM" id="SSF55287">
    <property type="entry name" value="RPB5-like RNA polymerase subunit"/>
    <property type="match status" value="1"/>
</dbReference>
<dbReference type="GO" id="GO:0003899">
    <property type="term" value="F:DNA-directed RNA polymerase activity"/>
    <property type="evidence" value="ECO:0007669"/>
    <property type="project" value="UniProtKB-EC"/>
</dbReference>
<dbReference type="InterPro" id="IPR000783">
    <property type="entry name" value="RNA_pol_subH/Rpb5_C"/>
</dbReference>
<feature type="domain" description="RNA polymerase subunit H/Rpb5 C-terminal" evidence="1">
    <location>
        <begin position="9"/>
        <end position="76"/>
    </location>
</feature>
<dbReference type="GO" id="GO:0000428">
    <property type="term" value="C:DNA-directed RNA polymerase complex"/>
    <property type="evidence" value="ECO:0007669"/>
    <property type="project" value="UniProtKB-KW"/>
</dbReference>
<dbReference type="AlphaFoldDB" id="A0A7D5XJX6"/>
<dbReference type="GO" id="GO:0006351">
    <property type="term" value="P:DNA-templated transcription"/>
    <property type="evidence" value="ECO:0007669"/>
    <property type="project" value="InterPro"/>
</dbReference>
<protein>
    <submittedName>
        <fullName evidence="2">DNA-directed RNA polymerase subunit H</fullName>
        <ecNumber evidence="2">2.7.7.6</ecNumber>
    </submittedName>
</protein>
<dbReference type="Gene3D" id="3.90.940.20">
    <property type="entry name" value="RPB5-like RNA polymerase subunit"/>
    <property type="match status" value="1"/>
</dbReference>
<dbReference type="InterPro" id="IPR035913">
    <property type="entry name" value="RPB5-like_sf"/>
</dbReference>
<evidence type="ECO:0000259" key="1">
    <source>
        <dbReference type="Pfam" id="PF01191"/>
    </source>
</evidence>
<dbReference type="EMBL" id="CP058998">
    <property type="protein sequence ID" value="QLJ52989.1"/>
    <property type="molecule type" value="Genomic_DNA"/>
</dbReference>
<name>A0A7D5XJX6_FERL1</name>
<dbReference type="EC" id="2.7.7.6" evidence="2"/>
<organism evidence="2 3">
    <name type="scientific">Fermentimicrarchaeum limneticum</name>
    <dbReference type="NCBI Taxonomy" id="2795018"/>
    <lineage>
        <taxon>Archaea</taxon>
        <taxon>Candidatus Micrarchaeota</taxon>
        <taxon>Candidatus Fermentimicrarchaeales</taxon>
        <taxon>Candidatus Fermentimicrarchaeaceae</taxon>
        <taxon>Candidatus Fermentimicrarchaeum</taxon>
    </lineage>
</organism>
<accession>A0A7D5XJX6</accession>
<dbReference type="Proteomes" id="UP000510821">
    <property type="component" value="Chromosome"/>
</dbReference>
<dbReference type="Pfam" id="PF01191">
    <property type="entry name" value="RNA_pol_Rpb5_C"/>
    <property type="match status" value="1"/>
</dbReference>
<dbReference type="NCBIfam" id="NF007129">
    <property type="entry name" value="PRK09570.1"/>
    <property type="match status" value="1"/>
</dbReference>
<evidence type="ECO:0000313" key="2">
    <source>
        <dbReference type="EMBL" id="QLJ52989.1"/>
    </source>
</evidence>
<keyword evidence="2" id="KW-0548">Nucleotidyltransferase</keyword>
<reference evidence="3" key="1">
    <citation type="submission" date="2020-07" db="EMBL/GenBank/DDBJ databases">
        <title>Metabolic diversity and evolutionary history of the archaeal phylum ###Micrarchaeota### uncovered from a freshwater lake metagenome.</title>
        <authorList>
            <person name="Kadnikov V.V."/>
            <person name="Savvichev A.S."/>
            <person name="Mardanov A.V."/>
            <person name="Beletsky A.V."/>
            <person name="Chupakov A.V."/>
            <person name="Kokryatskaya N.M."/>
            <person name="Pimenov N.V."/>
            <person name="Ravin N.V."/>
        </authorList>
    </citation>
    <scope>NUCLEOTIDE SEQUENCE [LARGE SCALE GENOMIC DNA]</scope>
</reference>
<sequence length="78" mass="8972">MGLADFRLSHFLVPKHDVLAKSRREELLSSLGVDENKLPKIKITDPQVKLLDAKVGDIIKITRKDPTRENTYYRLVVK</sequence>
<dbReference type="GO" id="GO:0003677">
    <property type="term" value="F:DNA binding"/>
    <property type="evidence" value="ECO:0007669"/>
    <property type="project" value="InterPro"/>
</dbReference>
<gene>
    <name evidence="2" type="ORF">Sv326_0814</name>
</gene>
<keyword evidence="2" id="KW-0240">DNA-directed RNA polymerase</keyword>
<proteinExistence type="predicted"/>
<keyword evidence="2" id="KW-0808">Transferase</keyword>